<gene>
    <name evidence="1" type="ORF">KB449_24850</name>
</gene>
<keyword evidence="2" id="KW-1185">Reference proteome</keyword>
<evidence type="ECO:0000313" key="1">
    <source>
        <dbReference type="EMBL" id="MDI4648204.1"/>
    </source>
</evidence>
<reference evidence="1" key="1">
    <citation type="submission" date="2023-04" db="EMBL/GenBank/DDBJ databases">
        <title>Comparative genomic analysis of Cohnella hashimotonis sp. nov., isolated from the International Space Station.</title>
        <authorList>
            <person name="Venkateswaran K."/>
            <person name="Simpson A."/>
        </authorList>
    </citation>
    <scope>NUCLEOTIDE SEQUENCE</scope>
    <source>
        <strain evidence="1">F6_2S_P_1</strain>
    </source>
</reference>
<dbReference type="RefSeq" id="WP_282910935.1">
    <property type="nucleotide sequence ID" value="NZ_JAGRPV010000001.1"/>
</dbReference>
<sequence>MSQNSILLLIQSFDTAAIQAWASKSKLQVYAFPAGDKWTALALKDGLVNAQKRAQSLSLALKTIVIDFKFFLDYYLELNVYDLGHKMVYYYREMGEASQKADSYEQLKPYAINPGQIDLIQAGMAHHELLLILKKAFAWRDIEQFEYDFFAQADQETLERCEAQQLSGKKPIQVSKIIICECGEELQRRGYVQDTVKSELHGKYHNLYFRKSIGGFRYYISFHFDNESLAVGYSYPSDQPPEQYFKKRDAGLNEKFLFKSEKALKGQLKLVLENILVKGIPFLESQIHESFDMNEALEQSADLHYRRKGFSIRRGNLKEWMSLGAEFIYEKNQYKILYRLEANRTFLNVYLSDQKEEKFMICVLQEMMEEELLPFAFHDYRDLELEAYYLDFRNKVQFMSRLESTYRFAELALDYLDMKPRSNLI</sequence>
<organism evidence="1 2">
    <name type="scientific">Cohnella hashimotonis</name>
    <dbReference type="NCBI Taxonomy" id="2826895"/>
    <lineage>
        <taxon>Bacteria</taxon>
        <taxon>Bacillati</taxon>
        <taxon>Bacillota</taxon>
        <taxon>Bacilli</taxon>
        <taxon>Bacillales</taxon>
        <taxon>Paenibacillaceae</taxon>
        <taxon>Cohnella</taxon>
    </lineage>
</organism>
<proteinExistence type="predicted"/>
<dbReference type="EMBL" id="JAGRPV010000001">
    <property type="protein sequence ID" value="MDI4648204.1"/>
    <property type="molecule type" value="Genomic_DNA"/>
</dbReference>
<accession>A0ABT6TQJ7</accession>
<dbReference type="Proteomes" id="UP001161691">
    <property type="component" value="Unassembled WGS sequence"/>
</dbReference>
<evidence type="ECO:0000313" key="2">
    <source>
        <dbReference type="Proteomes" id="UP001161691"/>
    </source>
</evidence>
<protein>
    <submittedName>
        <fullName evidence="1">Uncharacterized protein</fullName>
    </submittedName>
</protein>
<name>A0ABT6TQJ7_9BACL</name>
<comment type="caution">
    <text evidence="1">The sequence shown here is derived from an EMBL/GenBank/DDBJ whole genome shotgun (WGS) entry which is preliminary data.</text>
</comment>